<accession>A0ABX7YTW7</accession>
<protein>
    <recommendedName>
        <fullName evidence="4">Iron transporter</fullName>
    </recommendedName>
</protein>
<dbReference type="Proteomes" id="UP000679575">
    <property type="component" value="Chromosome"/>
</dbReference>
<evidence type="ECO:0008006" key="4">
    <source>
        <dbReference type="Google" id="ProtNLM"/>
    </source>
</evidence>
<keyword evidence="1" id="KW-1133">Transmembrane helix</keyword>
<gene>
    <name evidence="2" type="ORF">KDN34_01770</name>
</gene>
<proteinExistence type="predicted"/>
<dbReference type="RefSeq" id="WP_212595241.1">
    <property type="nucleotide sequence ID" value="NZ_CP073587.1"/>
</dbReference>
<feature type="transmembrane region" description="Helical" evidence="1">
    <location>
        <begin position="81"/>
        <end position="99"/>
    </location>
</feature>
<keyword evidence="1" id="KW-0472">Membrane</keyword>
<evidence type="ECO:0000313" key="3">
    <source>
        <dbReference type="Proteomes" id="UP000679575"/>
    </source>
</evidence>
<organism evidence="2 3">
    <name type="scientific">Shewanella yunxiaonensis</name>
    <dbReference type="NCBI Taxonomy" id="2829809"/>
    <lineage>
        <taxon>Bacteria</taxon>
        <taxon>Pseudomonadati</taxon>
        <taxon>Pseudomonadota</taxon>
        <taxon>Gammaproteobacteria</taxon>
        <taxon>Alteromonadales</taxon>
        <taxon>Shewanellaceae</taxon>
        <taxon>Shewanella</taxon>
    </lineage>
</organism>
<keyword evidence="3" id="KW-1185">Reference proteome</keyword>
<sequence length="105" mass="10907">MSTSAISHQGSIDRTPWLNISLRCLLAGPGGYAVASIIGMLIAKTFPMTSADATMSALMLGFIVQLLAVIYAFQARTIMRATLGLAVPSAIAGLMLWLLPVGGVA</sequence>
<name>A0ABX7YTW7_9GAMM</name>
<keyword evidence="1" id="KW-0812">Transmembrane</keyword>
<evidence type="ECO:0000313" key="2">
    <source>
        <dbReference type="EMBL" id="QUN06225.1"/>
    </source>
</evidence>
<feature type="transmembrane region" description="Helical" evidence="1">
    <location>
        <begin position="20"/>
        <end position="43"/>
    </location>
</feature>
<reference evidence="2 3" key="1">
    <citation type="submission" date="2021-04" db="EMBL/GenBank/DDBJ databases">
        <title>Novel species identification of genus Shewanella.</title>
        <authorList>
            <person name="Liu G."/>
        </authorList>
    </citation>
    <scope>NUCLEOTIDE SEQUENCE [LARGE SCALE GENOMIC DNA]</scope>
    <source>
        <strain evidence="2 3">FJAT-54481</strain>
    </source>
</reference>
<evidence type="ECO:0000256" key="1">
    <source>
        <dbReference type="SAM" id="Phobius"/>
    </source>
</evidence>
<feature type="transmembrane region" description="Helical" evidence="1">
    <location>
        <begin position="55"/>
        <end position="74"/>
    </location>
</feature>
<dbReference type="EMBL" id="CP073587">
    <property type="protein sequence ID" value="QUN06225.1"/>
    <property type="molecule type" value="Genomic_DNA"/>
</dbReference>